<dbReference type="GO" id="GO:0061513">
    <property type="term" value="F:glucose 6-phosphate:phosphate antiporter activity"/>
    <property type="evidence" value="ECO:0007669"/>
    <property type="project" value="TreeGrafter"/>
</dbReference>
<evidence type="ECO:0000256" key="1">
    <source>
        <dbReference type="ARBA" id="ARBA00004127"/>
    </source>
</evidence>
<dbReference type="PANTHER" id="PTHR43826:SF11">
    <property type="entry name" value="GLUCOSE-6-PHOSPHATE TRANSLOCASE ISOFORM X1"/>
    <property type="match status" value="1"/>
</dbReference>
<dbReference type="GeneID" id="114769546"/>
<evidence type="ECO:0000256" key="6">
    <source>
        <dbReference type="SAM" id="Phobius"/>
    </source>
</evidence>
<feature type="domain" description="Major facilitator superfamily (MFS) profile" evidence="7">
    <location>
        <begin position="13"/>
        <end position="419"/>
    </location>
</feature>
<evidence type="ECO:0000256" key="5">
    <source>
        <dbReference type="ARBA" id="ARBA00023136"/>
    </source>
</evidence>
<dbReference type="PANTHER" id="PTHR43826">
    <property type="entry name" value="GLUCOSE-6-PHOSPHATE EXCHANGER SLC37A4"/>
    <property type="match status" value="1"/>
</dbReference>
<feature type="transmembrane region" description="Helical" evidence="6">
    <location>
        <begin position="167"/>
        <end position="187"/>
    </location>
</feature>
<dbReference type="InterPro" id="IPR021159">
    <property type="entry name" value="Sugar-P_transporter_CS"/>
</dbReference>
<dbReference type="NCBIfam" id="TIGR00881">
    <property type="entry name" value="2A0104"/>
    <property type="match status" value="1"/>
</dbReference>
<dbReference type="InterPro" id="IPR036259">
    <property type="entry name" value="MFS_trans_sf"/>
</dbReference>
<reference evidence="8" key="2">
    <citation type="submission" date="2025-08" db="UniProtKB">
        <authorList>
            <consortium name="Ensembl"/>
        </authorList>
    </citation>
    <scope>IDENTIFICATION</scope>
</reference>
<feature type="transmembrane region" description="Helical" evidence="6">
    <location>
        <begin position="365"/>
        <end position="384"/>
    </location>
</feature>
<reference evidence="8" key="3">
    <citation type="submission" date="2025-09" db="UniProtKB">
        <authorList>
            <consortium name="Ensembl"/>
        </authorList>
    </citation>
    <scope>IDENTIFICATION</scope>
</reference>
<evidence type="ECO:0000256" key="3">
    <source>
        <dbReference type="ARBA" id="ARBA00022692"/>
    </source>
</evidence>
<dbReference type="GeneTree" id="ENSGT00730000111086"/>
<evidence type="ECO:0000259" key="7">
    <source>
        <dbReference type="PROSITE" id="PS50850"/>
    </source>
</evidence>
<keyword evidence="9" id="KW-1185">Reference proteome</keyword>
<dbReference type="InterPro" id="IPR020846">
    <property type="entry name" value="MFS_dom"/>
</dbReference>
<feature type="transmembrane region" description="Helical" evidence="6">
    <location>
        <begin position="137"/>
        <end position="160"/>
    </location>
</feature>
<dbReference type="RefSeq" id="XP_028818493.1">
    <property type="nucleotide sequence ID" value="XM_028962660.1"/>
</dbReference>
<dbReference type="PIRSF" id="PIRSF002808">
    <property type="entry name" value="Hexose_phosphate_transp"/>
    <property type="match status" value="1"/>
</dbReference>
<feature type="transmembrane region" description="Helical" evidence="6">
    <location>
        <begin position="220"/>
        <end position="239"/>
    </location>
</feature>
<evidence type="ECO:0000313" key="9">
    <source>
        <dbReference type="Proteomes" id="UP000694580"/>
    </source>
</evidence>
<proteinExistence type="inferred from homology"/>
<dbReference type="RefSeq" id="XP_028818492.1">
    <property type="nucleotide sequence ID" value="XM_028962659.1"/>
</dbReference>
<dbReference type="RefSeq" id="XP_028818490.1">
    <property type="nucleotide sequence ID" value="XM_028962657.1"/>
</dbReference>
<dbReference type="GO" id="GO:0005789">
    <property type="term" value="C:endoplasmic reticulum membrane"/>
    <property type="evidence" value="ECO:0007669"/>
    <property type="project" value="TreeGrafter"/>
</dbReference>
<keyword evidence="5 6" id="KW-0472">Membrane</keyword>
<dbReference type="GO" id="GO:0035435">
    <property type="term" value="P:phosphate ion transmembrane transport"/>
    <property type="evidence" value="ECO:0007669"/>
    <property type="project" value="TreeGrafter"/>
</dbReference>
<dbReference type="Ensembl" id="ENSDCDT00010037005.1">
    <property type="protein sequence ID" value="ENSDCDP00010029827.1"/>
    <property type="gene ID" value="ENSDCDG00010019053.1"/>
</dbReference>
<dbReference type="Gene3D" id="1.20.1250.20">
    <property type="entry name" value="MFS general substrate transporter like domains"/>
    <property type="match status" value="2"/>
</dbReference>
<feature type="transmembrane region" description="Helical" evidence="6">
    <location>
        <begin position="78"/>
        <end position="109"/>
    </location>
</feature>
<dbReference type="InterPro" id="IPR051337">
    <property type="entry name" value="OPA_Antiporter"/>
</dbReference>
<comment type="similarity">
    <text evidence="2">Belongs to the major facilitator superfamily. Organophosphate:Pi antiporter (OPA) (TC 2.A.1.4) family.</text>
</comment>
<feature type="transmembrane region" description="Helical" evidence="6">
    <location>
        <begin position="396"/>
        <end position="414"/>
    </location>
</feature>
<sequence length="429" mass="46175">MASAGYGYYRTTIFLAMFVGYTLYCFNRKTFSFVMPSLMQEIKLDKDDLGLITSCQSLAYAISKFISGVLSDQMSARWLFSIGLLTVGGINVVFSWSSTVAVFSGLWFLNGLGQGLGWPPCGKVLRKWFEPSQFGTWWAILSCSMNLAGGLGPIIATLMAQSYSWRTTLSISGLICVILSAVCLLVIKNEPGDVGLPNMEPAVKKSKGGPSGDDSTLKEFLLSPYLWVLSLGYLVVFGVKTACTDWGQLFLIQDKGQSALMGSSFMSALEIGGLVGSVAAGFLSDRAVARHGLRAYGNPRHALLLSMMAAMCASLYLFRVTVSAESSKIWILSLGAVFGFSSYGPIALFGVIANESAPSNYCGTSHAIVALMANVGGFLSGLPFSTIAKHYSWDMAFRVAEVTCAITTVGFFLLRNIQTKMGRLAKKAD</sequence>
<dbReference type="AlphaFoldDB" id="A0AAY4C9T8"/>
<evidence type="ECO:0000256" key="4">
    <source>
        <dbReference type="ARBA" id="ARBA00022989"/>
    </source>
</evidence>
<keyword evidence="4 6" id="KW-1133">Transmembrane helix</keyword>
<feature type="transmembrane region" description="Helical" evidence="6">
    <location>
        <begin position="329"/>
        <end position="353"/>
    </location>
</feature>
<evidence type="ECO:0000313" key="8">
    <source>
        <dbReference type="Ensembl" id="ENSDCDP00010029827.1"/>
    </source>
</evidence>
<dbReference type="SUPFAM" id="SSF103473">
    <property type="entry name" value="MFS general substrate transporter"/>
    <property type="match status" value="1"/>
</dbReference>
<accession>A0AAY4C9T8</accession>
<organism evidence="8 9">
    <name type="scientific">Denticeps clupeoides</name>
    <name type="common">denticle herring</name>
    <dbReference type="NCBI Taxonomy" id="299321"/>
    <lineage>
        <taxon>Eukaryota</taxon>
        <taxon>Metazoa</taxon>
        <taxon>Chordata</taxon>
        <taxon>Craniata</taxon>
        <taxon>Vertebrata</taxon>
        <taxon>Euteleostomi</taxon>
        <taxon>Actinopterygii</taxon>
        <taxon>Neopterygii</taxon>
        <taxon>Teleostei</taxon>
        <taxon>Clupei</taxon>
        <taxon>Clupeiformes</taxon>
        <taxon>Denticipitoidei</taxon>
        <taxon>Denticipitidae</taxon>
        <taxon>Denticeps</taxon>
    </lineage>
</organism>
<dbReference type="InterPro" id="IPR000849">
    <property type="entry name" value="Sugar_P_transporter"/>
</dbReference>
<feature type="transmembrane region" description="Helical" evidence="6">
    <location>
        <begin position="6"/>
        <end position="26"/>
    </location>
</feature>
<comment type="subcellular location">
    <subcellularLocation>
        <location evidence="1">Endomembrane system</location>
        <topology evidence="1">Multi-pass membrane protein</topology>
    </subcellularLocation>
</comment>
<gene>
    <name evidence="8" type="primary">slc37a4a</name>
</gene>
<keyword evidence="3 6" id="KW-0812">Transmembrane</keyword>
<feature type="transmembrane region" description="Helical" evidence="6">
    <location>
        <begin position="260"/>
        <end position="283"/>
    </location>
</feature>
<dbReference type="Pfam" id="PF07690">
    <property type="entry name" value="MFS_1"/>
    <property type="match status" value="1"/>
</dbReference>
<protein>
    <recommendedName>
        <fullName evidence="7">Major facilitator superfamily (MFS) profile domain-containing protein</fullName>
    </recommendedName>
</protein>
<dbReference type="FunFam" id="1.20.1250.20:FF:000112">
    <property type="entry name" value="glucose-6-phosphate exchanger SLC37A4 isoform X1"/>
    <property type="match status" value="1"/>
</dbReference>
<evidence type="ECO:0000256" key="2">
    <source>
        <dbReference type="ARBA" id="ARBA00009598"/>
    </source>
</evidence>
<feature type="transmembrane region" description="Helical" evidence="6">
    <location>
        <begin position="303"/>
        <end position="322"/>
    </location>
</feature>
<reference evidence="8 9" key="1">
    <citation type="submission" date="2020-06" db="EMBL/GenBank/DDBJ databases">
        <authorList>
            <consortium name="Wellcome Sanger Institute Data Sharing"/>
        </authorList>
    </citation>
    <scope>NUCLEOTIDE SEQUENCE [LARGE SCALE GENOMIC DNA]</scope>
</reference>
<dbReference type="PROSITE" id="PS50850">
    <property type="entry name" value="MFS"/>
    <property type="match status" value="1"/>
</dbReference>
<name>A0AAY4C9T8_9TELE</name>
<dbReference type="Proteomes" id="UP000694580">
    <property type="component" value="Chromosome 19"/>
</dbReference>
<dbReference type="FunFam" id="1.20.1250.20:FF:000111">
    <property type="entry name" value="Solute carrier family 37 member 4"/>
    <property type="match status" value="1"/>
</dbReference>
<dbReference type="InterPro" id="IPR011701">
    <property type="entry name" value="MFS"/>
</dbReference>
<dbReference type="PROSITE" id="PS00942">
    <property type="entry name" value="GLPT"/>
    <property type="match status" value="1"/>
</dbReference>
<dbReference type="CDD" id="cd17343">
    <property type="entry name" value="MFS_SLC37A4"/>
    <property type="match status" value="1"/>
</dbReference>